<feature type="transmembrane region" description="Helical" evidence="2">
    <location>
        <begin position="212"/>
        <end position="241"/>
    </location>
</feature>
<proteinExistence type="predicted"/>
<dbReference type="AlphaFoldDB" id="A0A182JKT1"/>
<dbReference type="VEuPathDB" id="VectorBase:AATE019918"/>
<organism evidence="4">
    <name type="scientific">Anopheles atroparvus</name>
    <name type="common">European mosquito</name>
    <dbReference type="NCBI Taxonomy" id="41427"/>
    <lineage>
        <taxon>Eukaryota</taxon>
        <taxon>Metazoa</taxon>
        <taxon>Ecdysozoa</taxon>
        <taxon>Arthropoda</taxon>
        <taxon>Hexapoda</taxon>
        <taxon>Insecta</taxon>
        <taxon>Pterygota</taxon>
        <taxon>Neoptera</taxon>
        <taxon>Endopterygota</taxon>
        <taxon>Diptera</taxon>
        <taxon>Nematocera</taxon>
        <taxon>Culicoidea</taxon>
        <taxon>Culicidae</taxon>
        <taxon>Anophelinae</taxon>
        <taxon>Anopheles</taxon>
    </lineage>
</organism>
<protein>
    <submittedName>
        <fullName evidence="4">Uncharacterized protein</fullName>
    </submittedName>
</protein>
<keyword evidence="2" id="KW-1133">Transmembrane helix</keyword>
<evidence type="ECO:0000313" key="4">
    <source>
        <dbReference type="EnsemblMetazoa" id="AATE019918-PA.1"/>
    </source>
</evidence>
<evidence type="ECO:0000256" key="3">
    <source>
        <dbReference type="SAM" id="SignalP"/>
    </source>
</evidence>
<name>A0A182JKT1_ANOAO</name>
<keyword evidence="3" id="KW-0732">Signal</keyword>
<dbReference type="EnsemblMetazoa" id="AATE019918-RA">
    <property type="protein sequence ID" value="AATE019918-PA.1"/>
    <property type="gene ID" value="AATE019918"/>
</dbReference>
<keyword evidence="2" id="KW-0812">Transmembrane</keyword>
<feature type="compositionally biased region" description="Polar residues" evidence="1">
    <location>
        <begin position="185"/>
        <end position="201"/>
    </location>
</feature>
<feature type="compositionally biased region" description="Low complexity" evidence="1">
    <location>
        <begin position="23"/>
        <end position="36"/>
    </location>
</feature>
<keyword evidence="2" id="KW-0472">Membrane</keyword>
<feature type="region of interest" description="Disordered" evidence="1">
    <location>
        <begin position="181"/>
        <end position="203"/>
    </location>
</feature>
<feature type="region of interest" description="Disordered" evidence="1">
    <location>
        <begin position="17"/>
        <end position="38"/>
    </location>
</feature>
<reference evidence="4" key="1">
    <citation type="submission" date="2022-08" db="UniProtKB">
        <authorList>
            <consortium name="EnsemblMetazoa"/>
        </authorList>
    </citation>
    <scope>IDENTIFICATION</scope>
    <source>
        <strain evidence="4">EBRO</strain>
    </source>
</reference>
<sequence>MGLLLLLMCCMQLMKPPTPPPDDVGGPPSGPSRSSGLYREDSEARLRMAGSISADDEVVTAVAPRGNVIVAARLNISYAFDLLMETSIGAAPYPMLEPPPIPMCASKDDCSWELKPTLIAPFSGWYGLFCVSPTSNFGEVMIGDAPIGLGGNNAASTTSSSYHPRNARTLTTTGRRIVLPRENSIDGTGQRRGTASSQEAGSNRRRVRSSHLLYHIAVLLVLLLTAAAFLAPAVVVVVIVIGKVVLLHNAKPFGVENRAQAELRL</sequence>
<feature type="chain" id="PRO_5043893051" evidence="3">
    <location>
        <begin position="17"/>
        <end position="265"/>
    </location>
</feature>
<evidence type="ECO:0000256" key="1">
    <source>
        <dbReference type="SAM" id="MobiDB-lite"/>
    </source>
</evidence>
<feature type="signal peptide" evidence="3">
    <location>
        <begin position="1"/>
        <end position="16"/>
    </location>
</feature>
<evidence type="ECO:0000256" key="2">
    <source>
        <dbReference type="SAM" id="Phobius"/>
    </source>
</evidence>
<accession>A0A182JKT1</accession>